<dbReference type="OrthoDB" id="9760040at2"/>
<dbReference type="PANTHER" id="PTHR33361">
    <property type="entry name" value="GLR0591 PROTEIN"/>
    <property type="match status" value="1"/>
</dbReference>
<dbReference type="STRING" id="504798.SAMN05421871_11193"/>
<dbReference type="RefSeq" id="WP_091380278.1">
    <property type="nucleotide sequence ID" value="NZ_FNDV01000011.1"/>
</dbReference>
<proteinExistence type="predicted"/>
<dbReference type="PANTHER" id="PTHR33361:SF2">
    <property type="entry name" value="DUF885 DOMAIN-CONTAINING PROTEIN"/>
    <property type="match status" value="1"/>
</dbReference>
<dbReference type="Proteomes" id="UP000199651">
    <property type="component" value="Unassembled WGS sequence"/>
</dbReference>
<dbReference type="EMBL" id="FNJB01000009">
    <property type="protein sequence ID" value="SDP49341.1"/>
    <property type="molecule type" value="Genomic_DNA"/>
</dbReference>
<gene>
    <name evidence="1" type="ORF">SAMN05192558_109282</name>
</gene>
<organism evidence="1 2">
    <name type="scientific">Actinokineospora alba</name>
    <dbReference type="NCBI Taxonomy" id="504798"/>
    <lineage>
        <taxon>Bacteria</taxon>
        <taxon>Bacillati</taxon>
        <taxon>Actinomycetota</taxon>
        <taxon>Actinomycetes</taxon>
        <taxon>Pseudonocardiales</taxon>
        <taxon>Pseudonocardiaceae</taxon>
        <taxon>Actinokineospora</taxon>
    </lineage>
</organism>
<evidence type="ECO:0000313" key="2">
    <source>
        <dbReference type="Proteomes" id="UP000199651"/>
    </source>
</evidence>
<protein>
    <submittedName>
        <fullName evidence="1">Uncharacterized conserved protein, DUF885 familyt</fullName>
    </submittedName>
</protein>
<dbReference type="Pfam" id="PF05960">
    <property type="entry name" value="DUF885"/>
    <property type="match status" value="1"/>
</dbReference>
<keyword evidence="2" id="KW-1185">Reference proteome</keyword>
<reference evidence="2" key="1">
    <citation type="submission" date="2016-10" db="EMBL/GenBank/DDBJ databases">
        <authorList>
            <person name="Varghese N."/>
            <person name="Submissions S."/>
        </authorList>
    </citation>
    <scope>NUCLEOTIDE SEQUENCE [LARGE SCALE GENOMIC DNA]</scope>
    <source>
        <strain evidence="2">IBRC-M 10655</strain>
    </source>
</reference>
<dbReference type="AlphaFoldDB" id="A0A1H0T699"/>
<dbReference type="InterPro" id="IPR010281">
    <property type="entry name" value="DUF885"/>
</dbReference>
<accession>A0A1H0T699</accession>
<evidence type="ECO:0000313" key="1">
    <source>
        <dbReference type="EMBL" id="SDP49341.1"/>
    </source>
</evidence>
<sequence>MTSGETALADELLDALMDADPLGASLIGLPGYDDRLSDPSEEAEQRLRSKIADIAARAQDSADVTGQVVAQQARAAIDRIDSRMIEYTISDFFVGPAAALLTFLPMVALPDAERAKAYLTRLRAVPEHLDGVTERHRAGIAAGRVPVRRLVDAAVAHLDRYLGSPDTDPLLSQQFDDAEFNAERARIVGDLVRPAFARYRETLAEEFAPHGRSDDRPGLCALPDGEAAYAGLSRAHTTTDRTPEDLHQTGLDLIAALREEYAEIGERVFGVRDQAEIFQRMITDPAMRWRDGEELLAHARTTIERAEAEAPKWFGTLPGQRCQVQPVPAAEAPGGPAAYYMPPSLDGLRPGVYFANTDRAHERDRFVAEVTAFHEAVPGHHFQLTIAQELTGLPTLRKLADVNAYTEGWGLYTERLAEEMGLYSGDVDRLGMLSMDSLRAARLVVDTGLHAKGWSREQALSYMRENTPLSALEIGNEVNRYIAYPGQALSYMVGRLEILRIRAAAKDRLGAAFDIRGFHDLVLGGGPLPLSVLAEVVERWDG</sequence>
<name>A0A1H0T699_9PSEU</name>